<dbReference type="EMBL" id="CP081966">
    <property type="protein sequence ID" value="QZP25159.1"/>
    <property type="molecule type" value="Genomic_DNA"/>
</dbReference>
<evidence type="ECO:0000313" key="2">
    <source>
        <dbReference type="EMBL" id="QZP25159.1"/>
    </source>
</evidence>
<gene>
    <name evidence="2" type="ORF">K5H97_20345</name>
</gene>
<proteinExistence type="predicted"/>
<reference evidence="2 3" key="1">
    <citation type="submission" date="2021-08" db="EMBL/GenBank/DDBJ databases">
        <title>Bactericidal Effect of Pseudomonas oryziphila sp. nov., a novel Pseudomonas Species Against Xanthomonas oryzae Reduces Disease Severity of Bacterial Leaf Streak of Rice.</title>
        <authorList>
            <person name="Yang R."/>
            <person name="Li S."/>
            <person name="Li Y."/>
            <person name="Yan Y."/>
            <person name="Fang Y."/>
            <person name="Zou L."/>
            <person name="Chen G."/>
        </authorList>
    </citation>
    <scope>NUCLEOTIDE SEQUENCE [LARGE SCALE GENOMIC DNA]</scope>
    <source>
        <strain evidence="2 3">DSM 17497</strain>
    </source>
</reference>
<feature type="domain" description="Bacterial EndoU nuclease" evidence="1">
    <location>
        <begin position="4"/>
        <end position="83"/>
    </location>
</feature>
<dbReference type="InterPro" id="IPR029501">
    <property type="entry name" value="EndoU_bac"/>
</dbReference>
<accession>A0ABX9B2A9</accession>
<organism evidence="2 3">
    <name type="scientific">Pseudomonas mosselii</name>
    <dbReference type="NCBI Taxonomy" id="78327"/>
    <lineage>
        <taxon>Bacteria</taxon>
        <taxon>Pseudomonadati</taxon>
        <taxon>Pseudomonadota</taxon>
        <taxon>Gammaproteobacteria</taxon>
        <taxon>Pseudomonadales</taxon>
        <taxon>Pseudomonadaceae</taxon>
        <taxon>Pseudomonas</taxon>
    </lineage>
</organism>
<protein>
    <submittedName>
        <fullName evidence="2">EndoU domain-containing protein</fullName>
    </submittedName>
</protein>
<dbReference type="Pfam" id="PF14436">
    <property type="entry name" value="EndoU_bacteria"/>
    <property type="match status" value="1"/>
</dbReference>
<evidence type="ECO:0000313" key="3">
    <source>
        <dbReference type="Proteomes" id="UP000825591"/>
    </source>
</evidence>
<name>A0ABX9B2A9_9PSED</name>
<evidence type="ECO:0000259" key="1">
    <source>
        <dbReference type="Pfam" id="PF14436"/>
    </source>
</evidence>
<keyword evidence="3" id="KW-1185">Reference proteome</keyword>
<sequence>MWPGQPGKTVFPQSWSADKIVHEVGDIATSPNTKWYAQTGTGGTYTSKGDPAKWVAYEVRDGVRMRVVYQPATGKVVTAFPDNAPIPTYKPIK</sequence>
<dbReference type="Proteomes" id="UP000825591">
    <property type="component" value="Chromosome"/>
</dbReference>